<dbReference type="Pfam" id="PF02616">
    <property type="entry name" value="SMC_ScpA"/>
    <property type="match status" value="2"/>
</dbReference>
<gene>
    <name evidence="2" type="ORF">BJBARM5_0664</name>
    <name evidence="1" type="ORF">BJBARM5_0943</name>
</gene>
<dbReference type="InterPro" id="IPR003768">
    <property type="entry name" value="ScpA"/>
</dbReference>
<sequence length="220" mass="26092">MDHEDIYKLILNDELGWEHLITTIIREEEMDPMDIDLVKIADRFAVLISKINQVDFRFGGKFVYTAAILLKMKSDKVIAEMLEFNKKKGHENQQRYIKAVPFDINITSKMPLFRSRKITLTELINTIREAMRYNNKGKISFNLKLKEIKIEDQIRLLLEKLGKLFRMKETVLFSELLEKKNDRKEIIYTLLPLLYISNMDKIDLAQNEPFMDIYIKSKVK</sequence>
<dbReference type="EMBL" id="GG745607">
    <property type="protein sequence ID" value="EFD92335.1"/>
    <property type="molecule type" value="Genomic_DNA"/>
</dbReference>
<dbReference type="AlphaFoldDB" id="D6GVZ3"/>
<evidence type="ECO:0000313" key="1">
    <source>
        <dbReference type="EMBL" id="EFD92335.1"/>
    </source>
</evidence>
<name>D6GVZ3_PARA5</name>
<organism evidence="2 3">
    <name type="scientific">Candidatus Parvarchaeum acidophilus ARMAN-5</name>
    <dbReference type="NCBI Taxonomy" id="662762"/>
    <lineage>
        <taxon>Archaea</taxon>
        <taxon>Candidatus Parvarchaeota</taxon>
        <taxon>Candidatus Parvarchaeum</taxon>
    </lineage>
</organism>
<dbReference type="InterPro" id="IPR023093">
    <property type="entry name" value="ScpA-like_C"/>
</dbReference>
<dbReference type="Proteomes" id="UP000009376">
    <property type="component" value="Unassembled WGS sequence"/>
</dbReference>
<proteinExistence type="predicted"/>
<dbReference type="EMBL" id="GG745559">
    <property type="protein sequence ID" value="EFD92612.1"/>
    <property type="molecule type" value="Genomic_DNA"/>
</dbReference>
<dbReference type="PANTHER" id="PTHR33969:SF2">
    <property type="entry name" value="SEGREGATION AND CONDENSATION PROTEIN A"/>
    <property type="match status" value="1"/>
</dbReference>
<protein>
    <submittedName>
        <fullName evidence="2">Chromosome segregation and condensation protein ScpA</fullName>
    </submittedName>
</protein>
<accession>D6GVZ3</accession>
<evidence type="ECO:0000313" key="2">
    <source>
        <dbReference type="EMBL" id="EFD92612.1"/>
    </source>
</evidence>
<evidence type="ECO:0000313" key="3">
    <source>
        <dbReference type="Proteomes" id="UP000009376"/>
    </source>
</evidence>
<dbReference type="PANTHER" id="PTHR33969">
    <property type="entry name" value="SEGREGATION AND CONDENSATION PROTEIN A"/>
    <property type="match status" value="1"/>
</dbReference>
<reference evidence="2 3" key="1">
    <citation type="journal article" date="2010" name="Proc. Natl. Acad. Sci. U.S.A.">
        <title>Enigmatic, ultrasmall, uncultivated Archaea.</title>
        <authorList>
            <person name="Baker B.J."/>
            <person name="Comolli L.R."/>
            <person name="Dick G.J."/>
            <person name="Hauser L.J."/>
            <person name="Hyatt D."/>
            <person name="Dill B.D."/>
            <person name="Land M.L."/>
            <person name="Verberkmoes N.C."/>
            <person name="Hettich R.L."/>
            <person name="Banfield J.F."/>
        </authorList>
    </citation>
    <scope>NUCLEOTIDE SEQUENCE [LARGE SCALE GENOMIC DNA]</scope>
</reference>
<dbReference type="Gene3D" id="1.10.10.580">
    <property type="entry name" value="Structural maintenance of chromosome 1. Chain E"/>
    <property type="match status" value="1"/>
</dbReference>
<dbReference type="Gene3D" id="6.10.250.2410">
    <property type="match status" value="1"/>
</dbReference>